<evidence type="ECO:0000313" key="2">
    <source>
        <dbReference type="Proteomes" id="UP000663193"/>
    </source>
</evidence>
<evidence type="ECO:0008006" key="3">
    <source>
        <dbReference type="Google" id="ProtNLM"/>
    </source>
</evidence>
<dbReference type="InterPro" id="IPR002347">
    <property type="entry name" value="SDR_fam"/>
</dbReference>
<dbReference type="PRINTS" id="PR00081">
    <property type="entry name" value="GDHRDH"/>
</dbReference>
<dbReference type="PANTHER" id="PTHR45458:SF1">
    <property type="entry name" value="SHORT CHAIN DEHYDROGENASE"/>
    <property type="match status" value="1"/>
</dbReference>
<dbReference type="Pfam" id="PF00106">
    <property type="entry name" value="adh_short"/>
    <property type="match status" value="1"/>
</dbReference>
<dbReference type="Gene3D" id="3.40.50.720">
    <property type="entry name" value="NAD(P)-binding Rossmann-like Domain"/>
    <property type="match status" value="1"/>
</dbReference>
<sequence>MQETILITGASSGLGLAFLRHYATQPTTHLIIAIDMNPLQDDLIALSKTSFSQANISNESSLRSIATAFSGTPIHTLIHCAGIRGLSKTVLAHQTSEGTQDVAAAETLQATTRDILLETFEVNTIGTFNTISSFLPSLKLAPNPRVVVLSSRMGSVASNSSGGGYAYRASKAALNAVVKSLSIDVPEVAFLLLHPGRVETGLVGWKEEGAIGVEESLGDCLRVIGGMRMGDGVRLVDRFGEGIPW</sequence>
<dbReference type="InterPro" id="IPR036291">
    <property type="entry name" value="NAD(P)-bd_dom_sf"/>
</dbReference>
<accession>A0A7U2ERB1</accession>
<dbReference type="SUPFAM" id="SSF51735">
    <property type="entry name" value="NAD(P)-binding Rossmann-fold domains"/>
    <property type="match status" value="1"/>
</dbReference>
<dbReference type="EMBL" id="CP069023">
    <property type="protein sequence ID" value="QRC91367.1"/>
    <property type="molecule type" value="Genomic_DNA"/>
</dbReference>
<dbReference type="Proteomes" id="UP000663193">
    <property type="component" value="Chromosome 1"/>
</dbReference>
<keyword evidence="2" id="KW-1185">Reference proteome</keyword>
<dbReference type="VEuPathDB" id="FungiDB:JI435_008710"/>
<protein>
    <recommendedName>
        <fullName evidence="3">NAD(P)-binding protein</fullName>
    </recommendedName>
</protein>
<evidence type="ECO:0000313" key="1">
    <source>
        <dbReference type="EMBL" id="QRC91367.1"/>
    </source>
</evidence>
<gene>
    <name evidence="1" type="ORF">JI435_008710</name>
</gene>
<dbReference type="PANTHER" id="PTHR45458">
    <property type="entry name" value="SHORT-CHAIN DEHYDROGENASE/REDUCTASE SDR"/>
    <property type="match status" value="1"/>
</dbReference>
<reference evidence="2" key="1">
    <citation type="journal article" date="2021" name="BMC Genomics">
        <title>Chromosome-level genome assembly and manually-curated proteome of model necrotroph Parastagonospora nodorum Sn15 reveals a genome-wide trove of candidate effector homologs, and redundancy of virulence-related functions within an accessory chromosome.</title>
        <authorList>
            <person name="Bertazzoni S."/>
            <person name="Jones D.A.B."/>
            <person name="Phan H.T."/>
            <person name="Tan K.-C."/>
            <person name="Hane J.K."/>
        </authorList>
    </citation>
    <scope>NUCLEOTIDE SEQUENCE [LARGE SCALE GENOMIC DNA]</scope>
    <source>
        <strain evidence="2">SN15 / ATCC MYA-4574 / FGSC 10173)</strain>
    </source>
</reference>
<dbReference type="AlphaFoldDB" id="A0A7U2ERB1"/>
<name>A0A7U2ERB1_PHANO</name>
<dbReference type="InterPro" id="IPR052184">
    <property type="entry name" value="SDR_enzymes"/>
</dbReference>
<dbReference type="OrthoDB" id="5296at2759"/>
<proteinExistence type="predicted"/>
<organism evidence="1 2">
    <name type="scientific">Phaeosphaeria nodorum (strain SN15 / ATCC MYA-4574 / FGSC 10173)</name>
    <name type="common">Glume blotch fungus</name>
    <name type="synonym">Parastagonospora nodorum</name>
    <dbReference type="NCBI Taxonomy" id="321614"/>
    <lineage>
        <taxon>Eukaryota</taxon>
        <taxon>Fungi</taxon>
        <taxon>Dikarya</taxon>
        <taxon>Ascomycota</taxon>
        <taxon>Pezizomycotina</taxon>
        <taxon>Dothideomycetes</taxon>
        <taxon>Pleosporomycetidae</taxon>
        <taxon>Pleosporales</taxon>
        <taxon>Pleosporineae</taxon>
        <taxon>Phaeosphaeriaceae</taxon>
        <taxon>Parastagonospora</taxon>
    </lineage>
</organism>